<proteinExistence type="predicted"/>
<name>A0A1L7I8L0_9FLAO</name>
<dbReference type="Proteomes" id="UP000186230">
    <property type="component" value="Chromosome"/>
</dbReference>
<evidence type="ECO:0000313" key="1">
    <source>
        <dbReference type="EMBL" id="APU69564.1"/>
    </source>
</evidence>
<accession>A0A1L7I8L0</accession>
<organism evidence="1 2">
    <name type="scientific">Christiangramia flava JLT2011</name>
    <dbReference type="NCBI Taxonomy" id="1229726"/>
    <lineage>
        <taxon>Bacteria</taxon>
        <taxon>Pseudomonadati</taxon>
        <taxon>Bacteroidota</taxon>
        <taxon>Flavobacteriia</taxon>
        <taxon>Flavobacteriales</taxon>
        <taxon>Flavobacteriaceae</taxon>
        <taxon>Christiangramia</taxon>
    </lineage>
</organism>
<dbReference type="AlphaFoldDB" id="A0A1L7I8L0"/>
<evidence type="ECO:0000313" key="2">
    <source>
        <dbReference type="Proteomes" id="UP000186230"/>
    </source>
</evidence>
<dbReference type="KEGG" id="gfl:GRFL_2840"/>
<protein>
    <submittedName>
        <fullName evidence="1">Uncharacterized protein</fullName>
    </submittedName>
</protein>
<reference evidence="1 2" key="1">
    <citation type="submission" date="2016-07" db="EMBL/GenBank/DDBJ databases">
        <title>Multi-omics approach to identify versatile polysaccharide utilization systems of a marine flavobacterium Gramella flava.</title>
        <authorList>
            <person name="Tang K."/>
        </authorList>
    </citation>
    <scope>NUCLEOTIDE SEQUENCE [LARGE SCALE GENOMIC DNA]</scope>
    <source>
        <strain evidence="1 2">JLT2011</strain>
    </source>
</reference>
<dbReference type="STRING" id="1229726.GRFL_2840"/>
<dbReference type="EMBL" id="CP016359">
    <property type="protein sequence ID" value="APU69564.1"/>
    <property type="molecule type" value="Genomic_DNA"/>
</dbReference>
<keyword evidence="2" id="KW-1185">Reference proteome</keyword>
<dbReference type="OrthoDB" id="1408399at2"/>
<gene>
    <name evidence="1" type="ORF">GRFL_2840</name>
</gene>
<dbReference type="RefSeq" id="WP_139839223.1">
    <property type="nucleotide sequence ID" value="NZ_AMRU01000005.1"/>
</dbReference>
<sequence>MRILLLIFLLFTQISIGQIVQHEPRKAFVITLNVPENTRNMNSAFKKFALANDLKRLICYRDGEISSDLKFDSKGNVVSKIEVDNKIVPKSEYEYFKNGEIKKNKHYSPNGNFYYGFEYEYLDNKKITYKNPGKILYSVEENYPLKKMKITTDYREDDGYTSKKIEYYDGNNQIKKKEEFYNGEFSREFVYYTKKSKDYVDEISYSENGKKFVNTEKIWSNDVYSENGNLLLDYSGETLNSRLEYNKKNRLISRTYYLDGQNPREKIEYRYRNDTILVSKKIDYLLEDRSINYEFLYDDKNHLKKVIKTTDKGEEVFSYKYTFK</sequence>